<reference evidence="2" key="1">
    <citation type="submission" date="2021-05" db="EMBL/GenBank/DDBJ databases">
        <authorList>
            <person name="Alioto T."/>
            <person name="Alioto T."/>
            <person name="Gomez Garrido J."/>
        </authorList>
    </citation>
    <scope>NUCLEOTIDE SEQUENCE</scope>
</reference>
<sequence length="110" mass="12798">MTSRRPSSRTTTACLRFEIRRCTRPCRAALPRQRVASGRSTPTTSWRTESSRRRVEWPPVAPRQRTYNSTSRSPRTEECWATVEHPRSIRLPSRPRWNHLGSATRPLAAR</sequence>
<dbReference type="AlphaFoldDB" id="A0A8D8AFV2"/>
<evidence type="ECO:0000256" key="1">
    <source>
        <dbReference type="SAM" id="MobiDB-lite"/>
    </source>
</evidence>
<feature type="region of interest" description="Disordered" evidence="1">
    <location>
        <begin position="91"/>
        <end position="110"/>
    </location>
</feature>
<name>A0A8D8AFV2_CULPI</name>
<dbReference type="EMBL" id="HBUE01027794">
    <property type="protein sequence ID" value="CAG6455089.1"/>
    <property type="molecule type" value="Transcribed_RNA"/>
</dbReference>
<evidence type="ECO:0000313" key="2">
    <source>
        <dbReference type="EMBL" id="CAG6455089.1"/>
    </source>
</evidence>
<proteinExistence type="predicted"/>
<feature type="compositionally biased region" description="Low complexity" evidence="1">
    <location>
        <begin position="39"/>
        <end position="48"/>
    </location>
</feature>
<accession>A0A8D8AFV2</accession>
<feature type="region of interest" description="Disordered" evidence="1">
    <location>
        <begin position="31"/>
        <end position="80"/>
    </location>
</feature>
<protein>
    <submittedName>
        <fullName evidence="2">(northern house mosquito) hypothetical protein</fullName>
    </submittedName>
</protein>
<organism evidence="2">
    <name type="scientific">Culex pipiens</name>
    <name type="common">House mosquito</name>
    <dbReference type="NCBI Taxonomy" id="7175"/>
    <lineage>
        <taxon>Eukaryota</taxon>
        <taxon>Metazoa</taxon>
        <taxon>Ecdysozoa</taxon>
        <taxon>Arthropoda</taxon>
        <taxon>Hexapoda</taxon>
        <taxon>Insecta</taxon>
        <taxon>Pterygota</taxon>
        <taxon>Neoptera</taxon>
        <taxon>Endopterygota</taxon>
        <taxon>Diptera</taxon>
        <taxon>Nematocera</taxon>
        <taxon>Culicoidea</taxon>
        <taxon>Culicidae</taxon>
        <taxon>Culicinae</taxon>
        <taxon>Culicini</taxon>
        <taxon>Culex</taxon>
        <taxon>Culex</taxon>
    </lineage>
</organism>